<dbReference type="PANTHER" id="PTHR35303">
    <property type="entry name" value="OS02G0197800 PROTEIN"/>
    <property type="match status" value="1"/>
</dbReference>
<keyword evidence="1" id="KW-0479">Metal-binding</keyword>
<dbReference type="GO" id="GO:0046872">
    <property type="term" value="F:metal ion binding"/>
    <property type="evidence" value="ECO:0007669"/>
    <property type="project" value="UniProtKB-KW"/>
</dbReference>
<dbReference type="AlphaFoldDB" id="A0A1B4XD17"/>
<evidence type="ECO:0000256" key="2">
    <source>
        <dbReference type="ARBA" id="ARBA00023004"/>
    </source>
</evidence>
<dbReference type="Gene3D" id="3.30.2020.30">
    <property type="match status" value="1"/>
</dbReference>
<dbReference type="InterPro" id="IPR038492">
    <property type="entry name" value="GBBH-like_N_sf"/>
</dbReference>
<dbReference type="EMBL" id="AP014879">
    <property type="protein sequence ID" value="BAV32680.1"/>
    <property type="molecule type" value="Genomic_DNA"/>
</dbReference>
<dbReference type="OrthoDB" id="9794178at2"/>
<evidence type="ECO:0000259" key="3">
    <source>
        <dbReference type="Pfam" id="PF06155"/>
    </source>
</evidence>
<name>A0A1B4XD17_9GAMM</name>
<evidence type="ECO:0000256" key="1">
    <source>
        <dbReference type="ARBA" id="ARBA00022723"/>
    </source>
</evidence>
<evidence type="ECO:0000313" key="5">
    <source>
        <dbReference type="Proteomes" id="UP000243180"/>
    </source>
</evidence>
<feature type="domain" description="Gamma-butyrobetaine hydroxylase-like N-terminal" evidence="3">
    <location>
        <begin position="11"/>
        <end position="95"/>
    </location>
</feature>
<dbReference type="InterPro" id="IPR010376">
    <property type="entry name" value="GBBH-like_N"/>
</dbReference>
<dbReference type="KEGG" id="slim:SCL_0358"/>
<keyword evidence="5" id="KW-1185">Reference proteome</keyword>
<dbReference type="PANTHER" id="PTHR35303:SF5">
    <property type="entry name" value="OS02G0197800 PROTEIN"/>
    <property type="match status" value="1"/>
</dbReference>
<dbReference type="InParanoid" id="A0A1B4XD17"/>
<proteinExistence type="predicted"/>
<reference evidence="4 5" key="1">
    <citation type="submission" date="2015-05" db="EMBL/GenBank/DDBJ databases">
        <title>Complete genome sequence of a sulfur-oxidizing gammaproteobacterium strain HA5.</title>
        <authorList>
            <person name="Miura A."/>
            <person name="Kojima H."/>
            <person name="Fukui M."/>
        </authorList>
    </citation>
    <scope>NUCLEOTIDE SEQUENCE [LARGE SCALE GENOMIC DNA]</scope>
    <source>
        <strain evidence="4 5">HA5</strain>
    </source>
</reference>
<gene>
    <name evidence="4" type="ORF">SCL_0358</name>
</gene>
<accession>A0A1B4XD17</accession>
<dbReference type="Pfam" id="PF06155">
    <property type="entry name" value="GBBH-like_N"/>
    <property type="match status" value="1"/>
</dbReference>
<dbReference type="RefSeq" id="WP_096359416.1">
    <property type="nucleotide sequence ID" value="NZ_AP014879.1"/>
</dbReference>
<evidence type="ECO:0000313" key="4">
    <source>
        <dbReference type="EMBL" id="BAV32680.1"/>
    </source>
</evidence>
<organism evidence="4 5">
    <name type="scientific">Sulfuricaulis limicola</name>
    <dbReference type="NCBI Taxonomy" id="1620215"/>
    <lineage>
        <taxon>Bacteria</taxon>
        <taxon>Pseudomonadati</taxon>
        <taxon>Pseudomonadota</taxon>
        <taxon>Gammaproteobacteria</taxon>
        <taxon>Acidiferrobacterales</taxon>
        <taxon>Acidiferrobacteraceae</taxon>
        <taxon>Sulfuricaulis</taxon>
    </lineage>
</organism>
<sequence length="126" mass="14429">MTQITVRPTDIKLHQKSRILEVAFDDGSHFKLPCEYLRVYSPSAEVRGHAPGQEVLQIGKENVNITHIEPVGTYAICLFFDDGHSTGIYSWDWLHQLGMNQDKLWNQYLERLAKAGHQRKPAKVAE</sequence>
<dbReference type="Proteomes" id="UP000243180">
    <property type="component" value="Chromosome"/>
</dbReference>
<protein>
    <recommendedName>
        <fullName evidence="3">Gamma-butyrobetaine hydroxylase-like N-terminal domain-containing protein</fullName>
    </recommendedName>
</protein>
<keyword evidence="2" id="KW-0408">Iron</keyword>